<dbReference type="GO" id="GO:0003676">
    <property type="term" value="F:nucleic acid binding"/>
    <property type="evidence" value="ECO:0007669"/>
    <property type="project" value="InterPro"/>
</dbReference>
<evidence type="ECO:0000256" key="1">
    <source>
        <dbReference type="ARBA" id="ARBA00001947"/>
    </source>
</evidence>
<accession>A0A7T7XNU4</accession>
<dbReference type="Gene3D" id="3.10.310.40">
    <property type="match status" value="1"/>
</dbReference>
<dbReference type="InterPro" id="IPR012947">
    <property type="entry name" value="tRNA_SAD"/>
</dbReference>
<evidence type="ECO:0000256" key="8">
    <source>
        <dbReference type="ARBA" id="ARBA00048300"/>
    </source>
</evidence>
<comment type="catalytic activity">
    <reaction evidence="8">
        <text>tRNA(Ala) + L-alanine + ATP = L-alanyl-tRNA(Ala) + AMP + diphosphate</text>
        <dbReference type="Rhea" id="RHEA:12540"/>
        <dbReference type="Rhea" id="RHEA-COMP:9657"/>
        <dbReference type="Rhea" id="RHEA-COMP:9923"/>
        <dbReference type="ChEBI" id="CHEBI:30616"/>
        <dbReference type="ChEBI" id="CHEBI:33019"/>
        <dbReference type="ChEBI" id="CHEBI:57972"/>
        <dbReference type="ChEBI" id="CHEBI:78442"/>
        <dbReference type="ChEBI" id="CHEBI:78497"/>
        <dbReference type="ChEBI" id="CHEBI:456215"/>
        <dbReference type="EC" id="6.1.1.7"/>
    </reaction>
</comment>
<evidence type="ECO:0000256" key="2">
    <source>
        <dbReference type="ARBA" id="ARBA00004496"/>
    </source>
</evidence>
<comment type="subcellular location">
    <subcellularLocation>
        <location evidence="2">Cytoplasm</location>
    </subcellularLocation>
</comment>
<evidence type="ECO:0000256" key="5">
    <source>
        <dbReference type="ARBA" id="ARBA00022833"/>
    </source>
</evidence>
<evidence type="ECO:0000256" key="4">
    <source>
        <dbReference type="ARBA" id="ARBA00022723"/>
    </source>
</evidence>
<proteinExistence type="predicted"/>
<dbReference type="InterPro" id="IPR018164">
    <property type="entry name" value="Ala-tRNA-synth_IIc_N"/>
</dbReference>
<protein>
    <recommendedName>
        <fullName evidence="3">Alanine--tRNA ligase</fullName>
    </recommendedName>
    <alternativeName>
        <fullName evidence="7">Alanyl-tRNA synthetase</fullName>
    </alternativeName>
</protein>
<dbReference type="Gene3D" id="2.40.30.130">
    <property type="match status" value="1"/>
</dbReference>
<dbReference type="InterPro" id="IPR003156">
    <property type="entry name" value="DHHA1_dom"/>
</dbReference>
<keyword evidence="5" id="KW-0862">Zinc</keyword>
<evidence type="ECO:0000259" key="10">
    <source>
        <dbReference type="PROSITE" id="PS50860"/>
    </source>
</evidence>
<evidence type="ECO:0000313" key="12">
    <source>
        <dbReference type="Proteomes" id="UP000595917"/>
    </source>
</evidence>
<dbReference type="GO" id="GO:0046872">
    <property type="term" value="F:metal ion binding"/>
    <property type="evidence" value="ECO:0007669"/>
    <property type="project" value="UniProtKB-KW"/>
</dbReference>
<dbReference type="Pfam" id="PF07973">
    <property type="entry name" value="tRNA_SAD"/>
    <property type="match status" value="1"/>
</dbReference>
<evidence type="ECO:0000256" key="6">
    <source>
        <dbReference type="ARBA" id="ARBA00024779"/>
    </source>
</evidence>
<dbReference type="RefSeq" id="WP_215627064.1">
    <property type="nucleotide sequence ID" value="NZ_CP067089.2"/>
</dbReference>
<feature type="domain" description="Alanyl-transfer RNA synthetases family profile" evidence="10">
    <location>
        <begin position="1"/>
        <end position="241"/>
    </location>
</feature>
<dbReference type="SMART" id="SM00863">
    <property type="entry name" value="tRNA_SAD"/>
    <property type="match status" value="1"/>
</dbReference>
<dbReference type="EMBL" id="CP067089">
    <property type="protein sequence ID" value="QQO09761.1"/>
    <property type="molecule type" value="Genomic_DNA"/>
</dbReference>
<keyword evidence="4" id="KW-0479">Metal-binding</keyword>
<dbReference type="PROSITE" id="PS50860">
    <property type="entry name" value="AA_TRNA_LIGASE_II_ALA"/>
    <property type="match status" value="1"/>
</dbReference>
<evidence type="ECO:0000256" key="3">
    <source>
        <dbReference type="ARBA" id="ARBA00017959"/>
    </source>
</evidence>
<dbReference type="SUPFAM" id="SSF55186">
    <property type="entry name" value="ThrRS/AlaRS common domain"/>
    <property type="match status" value="1"/>
</dbReference>
<dbReference type="InterPro" id="IPR009000">
    <property type="entry name" value="Transl_B-barrel_sf"/>
</dbReference>
<dbReference type="SUPFAM" id="SSF50447">
    <property type="entry name" value="Translation proteins"/>
    <property type="match status" value="1"/>
</dbReference>
<dbReference type="Gene3D" id="3.30.980.10">
    <property type="entry name" value="Threonyl-trna Synthetase, Chain A, domain 2"/>
    <property type="match status" value="1"/>
</dbReference>
<gene>
    <name evidence="11" type="ORF">JFL75_02285</name>
</gene>
<comment type="cofactor">
    <cofactor evidence="1">
        <name>Zn(2+)</name>
        <dbReference type="ChEBI" id="CHEBI:29105"/>
    </cofactor>
</comment>
<feature type="coiled-coil region" evidence="9">
    <location>
        <begin position="264"/>
        <end position="291"/>
    </location>
</feature>
<dbReference type="KEGG" id="bhc:JFL75_02285"/>
<dbReference type="GO" id="GO:0004813">
    <property type="term" value="F:alanine-tRNA ligase activity"/>
    <property type="evidence" value="ECO:0007669"/>
    <property type="project" value="UniProtKB-EC"/>
</dbReference>
<dbReference type="GO" id="GO:0006419">
    <property type="term" value="P:alanyl-tRNA aminoacylation"/>
    <property type="evidence" value="ECO:0007669"/>
    <property type="project" value="InterPro"/>
</dbReference>
<dbReference type="Pfam" id="PF02272">
    <property type="entry name" value="DHHA1"/>
    <property type="match status" value="1"/>
</dbReference>
<comment type="function">
    <text evidence="6">Catalyzes the attachment of alanine to tRNA(Ala) in a two-step reaction: alanine is first activated by ATP to form Ala-AMP and then transferred to the acceptor end of tRNA(Ala). Also edits incorrectly charged Ser-tRNA(Ala) and Gly-tRNA(Ala) via its editing domain.</text>
</comment>
<dbReference type="InterPro" id="IPR018163">
    <property type="entry name" value="Thr/Ala-tRNA-synth_IIc_edit"/>
</dbReference>
<evidence type="ECO:0000256" key="9">
    <source>
        <dbReference type="SAM" id="Coils"/>
    </source>
</evidence>
<dbReference type="PANTHER" id="PTHR43462:SF1">
    <property type="entry name" value="ALANYL-TRNA EDITING PROTEIN AARSD1"/>
    <property type="match status" value="1"/>
</dbReference>
<keyword evidence="12" id="KW-1185">Reference proteome</keyword>
<dbReference type="AlphaFoldDB" id="A0A7T7XNU4"/>
<dbReference type="InterPro" id="IPR018165">
    <property type="entry name" value="Ala-tRNA-synth_IIc_core"/>
</dbReference>
<organism evidence="11 12">
    <name type="scientific">Breznakiella homolactica</name>
    <dbReference type="NCBI Taxonomy" id="2798577"/>
    <lineage>
        <taxon>Bacteria</taxon>
        <taxon>Pseudomonadati</taxon>
        <taxon>Spirochaetota</taxon>
        <taxon>Spirochaetia</taxon>
        <taxon>Spirochaetales</taxon>
        <taxon>Breznakiellaceae</taxon>
        <taxon>Breznakiella</taxon>
    </lineage>
</organism>
<sequence length="405" mass="43321">MKTETAYYTIPAGETVSAEILEIIPSGELWGVILDTTPFYPEGGGQPGDRGTVNGFQVLDVREEAGEILHLVSQEDGLKLSPGPAELRADPGRRRDLTVHHTAQHLLSATILKQTGAATVSMHLGDAVCTIDVEKDEFTPEELVRAEEAVQDAIESDTPVVLHLCPPEDIHSFPLRKVPPRGEAVIRVVEISGYDFSPCCGTHLGSTGQIGILRILGAEKYKGKSRISFIAGRRVLRDSRLLRENADAISRVLKIPPDQTAGGVLALLERANQMEKKLQVNEDECARFAAEEMIREAGLAAGSGPAVVVRQFPDKDMDTVLRIARAAQKMSPAVFALASLRDGKFAVLTSDKGIDLRPFLKDALAESGGSGGGGASFFQGSLPSGDSLAAFLDRMPALLAPARGN</sequence>
<keyword evidence="9" id="KW-0175">Coiled coil</keyword>
<dbReference type="Pfam" id="PF01411">
    <property type="entry name" value="tRNA-synt_2c"/>
    <property type="match status" value="1"/>
</dbReference>
<evidence type="ECO:0000313" key="11">
    <source>
        <dbReference type="EMBL" id="QQO09761.1"/>
    </source>
</evidence>
<reference evidence="11" key="1">
    <citation type="submission" date="2021-01" db="EMBL/GenBank/DDBJ databases">
        <title>Description of Breznakiella homolactica.</title>
        <authorList>
            <person name="Song Y."/>
            <person name="Brune A."/>
        </authorList>
    </citation>
    <scope>NUCLEOTIDE SEQUENCE</scope>
    <source>
        <strain evidence="11">RmG30</strain>
    </source>
</reference>
<dbReference type="Proteomes" id="UP000595917">
    <property type="component" value="Chromosome"/>
</dbReference>
<evidence type="ECO:0000256" key="7">
    <source>
        <dbReference type="ARBA" id="ARBA00032577"/>
    </source>
</evidence>
<dbReference type="PANTHER" id="PTHR43462">
    <property type="entry name" value="ALANYL-TRNA EDITING PROTEIN"/>
    <property type="match status" value="1"/>
</dbReference>
<dbReference type="InterPro" id="IPR051335">
    <property type="entry name" value="Alanyl-tRNA_Editing_Enzymes"/>
</dbReference>
<dbReference type="GO" id="GO:0005737">
    <property type="term" value="C:cytoplasm"/>
    <property type="evidence" value="ECO:0007669"/>
    <property type="project" value="UniProtKB-SubCell"/>
</dbReference>
<name>A0A7T7XNU4_9SPIR</name>
<dbReference type="GO" id="GO:0005524">
    <property type="term" value="F:ATP binding"/>
    <property type="evidence" value="ECO:0007669"/>
    <property type="project" value="InterPro"/>
</dbReference>
<dbReference type="GO" id="GO:0002161">
    <property type="term" value="F:aminoacyl-tRNA deacylase activity"/>
    <property type="evidence" value="ECO:0007669"/>
    <property type="project" value="UniProtKB-ARBA"/>
</dbReference>